<dbReference type="EMBL" id="AEXN01000033">
    <property type="protein sequence ID" value="EGC83358.1"/>
    <property type="molecule type" value="Genomic_DNA"/>
</dbReference>
<organism evidence="1 2">
    <name type="scientific">Anaerococcus hydrogenalis ACS-025-V-Sch4</name>
    <dbReference type="NCBI Taxonomy" id="879306"/>
    <lineage>
        <taxon>Bacteria</taxon>
        <taxon>Bacillati</taxon>
        <taxon>Bacillota</taxon>
        <taxon>Tissierellia</taxon>
        <taxon>Tissierellales</taxon>
        <taxon>Peptoniphilaceae</taxon>
        <taxon>Anaerococcus</taxon>
    </lineage>
</organism>
<protein>
    <submittedName>
        <fullName evidence="1">Uncharacterized protein</fullName>
    </submittedName>
</protein>
<proteinExistence type="predicted"/>
<dbReference type="OrthoDB" id="1692990at2"/>
<keyword evidence="2" id="KW-1185">Reference proteome</keyword>
<dbReference type="AlphaFoldDB" id="F0H2D7"/>
<evidence type="ECO:0000313" key="2">
    <source>
        <dbReference type="Proteomes" id="UP000005277"/>
    </source>
</evidence>
<dbReference type="Proteomes" id="UP000005277">
    <property type="component" value="Unassembled WGS sequence"/>
</dbReference>
<sequence>MKIDLTVSDIGQIQQLIRQRKTSIFGWAKKYDAGYLSEESELEIETLNELYNKLLDYRKDM</sequence>
<comment type="caution">
    <text evidence="1">The sequence shown here is derived from an EMBL/GenBank/DDBJ whole genome shotgun (WGS) entry which is preliminary data.</text>
</comment>
<evidence type="ECO:0000313" key="1">
    <source>
        <dbReference type="EMBL" id="EGC83358.1"/>
    </source>
</evidence>
<accession>F0H2D7</accession>
<dbReference type="RefSeq" id="WP_004818072.1">
    <property type="nucleotide sequence ID" value="NZ_AEXN01000033.1"/>
</dbReference>
<name>F0H2D7_9FIRM</name>
<reference evidence="1 2" key="1">
    <citation type="submission" date="2011-01" db="EMBL/GenBank/DDBJ databases">
        <authorList>
            <person name="Durkin A.S."/>
            <person name="Madupu R."/>
            <person name="Torralba M."/>
            <person name="Gillis M."/>
            <person name="Methe B."/>
            <person name="Sutton G."/>
            <person name="Nelson K.E."/>
        </authorList>
    </citation>
    <scope>NUCLEOTIDE SEQUENCE [LARGE SCALE GENOMIC DNA]</scope>
    <source>
        <strain evidence="1 2">ACS-025-V-Sch4</strain>
    </source>
</reference>
<gene>
    <name evidence="1" type="ORF">HMPREF9246_0298</name>
</gene>